<protein>
    <recommendedName>
        <fullName evidence="2">protein-tyrosine-phosphatase</fullName>
        <ecNumber evidence="2">3.1.3.48</ecNumber>
    </recommendedName>
</protein>
<evidence type="ECO:0000256" key="1">
    <source>
        <dbReference type="ARBA" id="ARBA00011063"/>
    </source>
</evidence>
<evidence type="ECO:0000256" key="3">
    <source>
        <dbReference type="ARBA" id="ARBA00022801"/>
    </source>
</evidence>
<keyword evidence="3" id="KW-0378">Hydrolase</keyword>
<sequence>MGVRLLKNNNKTPNTSNQTAKVLMVCLGNICRSPTAEAVLRQQAAKAGVALQIDSAGTYGGHAGALPDARSRAAGELRGYDFSGIYSRQVQVDDFAQFDLILAADNSNLNNLKQLCPAEHQHKLRLLLSFSQQATQEVPDPYYGGEQGFEQVLDLVESACEGILAQYTQ</sequence>
<comment type="caution">
    <text evidence="6">The sequence shown here is derived from an EMBL/GenBank/DDBJ whole genome shotgun (WGS) entry which is preliminary data.</text>
</comment>
<reference evidence="6 7" key="1">
    <citation type="submission" date="2021-03" db="EMBL/GenBank/DDBJ databases">
        <title>Oceanisphaera sp. nov., isolated from the intestine.</title>
        <authorList>
            <person name="Zhao L.-H."/>
            <person name="Shi L.-F."/>
        </authorList>
    </citation>
    <scope>NUCLEOTIDE SEQUENCE [LARGE SCALE GENOMIC DNA]</scope>
    <source>
        <strain evidence="6 7">DM8</strain>
    </source>
</reference>
<dbReference type="Proteomes" id="UP000664882">
    <property type="component" value="Unassembled WGS sequence"/>
</dbReference>
<dbReference type="InterPro" id="IPR036196">
    <property type="entry name" value="Ptyr_pPase_sf"/>
</dbReference>
<dbReference type="PANTHER" id="PTHR11717">
    <property type="entry name" value="LOW MOLECULAR WEIGHT PROTEIN TYROSINE PHOSPHATASE"/>
    <property type="match status" value="1"/>
</dbReference>
<keyword evidence="7" id="KW-1185">Reference proteome</keyword>
<dbReference type="PANTHER" id="PTHR11717:SF7">
    <property type="entry name" value="LOW MOLECULAR WEIGHT PHOSPHOTYROSINE PROTEIN PHOSPHATASE"/>
    <property type="match status" value="1"/>
</dbReference>
<evidence type="ECO:0000313" key="7">
    <source>
        <dbReference type="Proteomes" id="UP000664882"/>
    </source>
</evidence>
<dbReference type="InterPro" id="IPR023485">
    <property type="entry name" value="Ptyr_pPase"/>
</dbReference>
<dbReference type="SMART" id="SM00226">
    <property type="entry name" value="LMWPc"/>
    <property type="match status" value="1"/>
</dbReference>
<dbReference type="EC" id="3.1.3.48" evidence="2"/>
<evidence type="ECO:0000256" key="4">
    <source>
        <dbReference type="ARBA" id="ARBA00022912"/>
    </source>
</evidence>
<comment type="similarity">
    <text evidence="1">Belongs to the low molecular weight phosphotyrosine protein phosphatase family.</text>
</comment>
<gene>
    <name evidence="6" type="ORF">J3U76_03875</name>
</gene>
<dbReference type="PRINTS" id="PR00719">
    <property type="entry name" value="LMWPTPASE"/>
</dbReference>
<organism evidence="6 7">
    <name type="scientific">Oceanisphaera pacifica</name>
    <dbReference type="NCBI Taxonomy" id="2818389"/>
    <lineage>
        <taxon>Bacteria</taxon>
        <taxon>Pseudomonadati</taxon>
        <taxon>Pseudomonadota</taxon>
        <taxon>Gammaproteobacteria</taxon>
        <taxon>Aeromonadales</taxon>
        <taxon>Aeromonadaceae</taxon>
        <taxon>Oceanisphaera</taxon>
    </lineage>
</organism>
<evidence type="ECO:0000313" key="6">
    <source>
        <dbReference type="EMBL" id="MBO1518785.1"/>
    </source>
</evidence>
<keyword evidence="4" id="KW-0904">Protein phosphatase</keyword>
<dbReference type="InterPro" id="IPR050438">
    <property type="entry name" value="LMW_PTPase"/>
</dbReference>
<evidence type="ECO:0000256" key="2">
    <source>
        <dbReference type="ARBA" id="ARBA00013064"/>
    </source>
</evidence>
<feature type="domain" description="Phosphotyrosine protein phosphatase I" evidence="5">
    <location>
        <begin position="20"/>
        <end position="166"/>
    </location>
</feature>
<dbReference type="InterPro" id="IPR017867">
    <property type="entry name" value="Tyr_phospatase_low_mol_wt"/>
</dbReference>
<dbReference type="EMBL" id="JAGDFX010000003">
    <property type="protein sequence ID" value="MBO1518785.1"/>
    <property type="molecule type" value="Genomic_DNA"/>
</dbReference>
<dbReference type="SUPFAM" id="SSF52788">
    <property type="entry name" value="Phosphotyrosine protein phosphatases I"/>
    <property type="match status" value="1"/>
</dbReference>
<name>A0ABS3NE25_9GAMM</name>
<dbReference type="Pfam" id="PF01451">
    <property type="entry name" value="LMWPc"/>
    <property type="match status" value="1"/>
</dbReference>
<evidence type="ECO:0000259" key="5">
    <source>
        <dbReference type="SMART" id="SM00226"/>
    </source>
</evidence>
<proteinExistence type="inferred from homology"/>
<dbReference type="Gene3D" id="3.40.50.2300">
    <property type="match status" value="1"/>
</dbReference>
<accession>A0ABS3NE25</accession>
<dbReference type="CDD" id="cd16343">
    <property type="entry name" value="LMWPTP"/>
    <property type="match status" value="1"/>
</dbReference>